<evidence type="ECO:0000313" key="2">
    <source>
        <dbReference type="Proteomes" id="UP000190285"/>
    </source>
</evidence>
<dbReference type="AlphaFoldDB" id="A0A1T5M9I7"/>
<protein>
    <recommendedName>
        <fullName evidence="3">Transposase</fullName>
    </recommendedName>
</protein>
<accession>A0A1T5M9I7</accession>
<reference evidence="2" key="1">
    <citation type="submission" date="2017-02" db="EMBL/GenBank/DDBJ databases">
        <authorList>
            <person name="Varghese N."/>
            <person name="Submissions S."/>
        </authorList>
    </citation>
    <scope>NUCLEOTIDE SEQUENCE [LARGE SCALE GENOMIC DNA]</scope>
    <source>
        <strain evidence="2">M1</strain>
    </source>
</reference>
<proteinExistence type="predicted"/>
<dbReference type="RefSeq" id="WP_079494280.1">
    <property type="nucleotide sequence ID" value="NZ_FUZT01000011.1"/>
</dbReference>
<name>A0A1T5M9I7_9FIRM</name>
<gene>
    <name evidence="1" type="ORF">SAMN02194393_04150</name>
</gene>
<dbReference type="STRING" id="36842.SAMN02194393_04150"/>
<keyword evidence="2" id="KW-1185">Reference proteome</keyword>
<evidence type="ECO:0008006" key="3">
    <source>
        <dbReference type="Google" id="ProtNLM"/>
    </source>
</evidence>
<organism evidence="1 2">
    <name type="scientific">Maledivibacter halophilus</name>
    <dbReference type="NCBI Taxonomy" id="36842"/>
    <lineage>
        <taxon>Bacteria</taxon>
        <taxon>Bacillati</taxon>
        <taxon>Bacillota</taxon>
        <taxon>Clostridia</taxon>
        <taxon>Peptostreptococcales</taxon>
        <taxon>Caminicellaceae</taxon>
        <taxon>Maledivibacter</taxon>
    </lineage>
</organism>
<evidence type="ECO:0000313" key="1">
    <source>
        <dbReference type="EMBL" id="SKC84529.1"/>
    </source>
</evidence>
<sequence length="62" mass="7336">MILSNKVKKEIKLIAKNNKRYSIEEKQRLIKRMLPPENYLVTKLSNETGIHKSNYLHGNQKL</sequence>
<dbReference type="EMBL" id="FUZT01000011">
    <property type="protein sequence ID" value="SKC84529.1"/>
    <property type="molecule type" value="Genomic_DNA"/>
</dbReference>
<dbReference type="Proteomes" id="UP000190285">
    <property type="component" value="Unassembled WGS sequence"/>
</dbReference>